<evidence type="ECO:0000313" key="12">
    <source>
        <dbReference type="EMBL" id="KAK0387661.1"/>
    </source>
</evidence>
<evidence type="ECO:0000256" key="4">
    <source>
        <dbReference type="ARBA" id="ARBA00022772"/>
    </source>
</evidence>
<dbReference type="GO" id="GO:0008131">
    <property type="term" value="F:primary methylamine oxidase activity"/>
    <property type="evidence" value="ECO:0007669"/>
    <property type="project" value="InterPro"/>
</dbReference>
<dbReference type="Gene3D" id="3.10.450.40">
    <property type="match status" value="2"/>
</dbReference>
<evidence type="ECO:0000256" key="9">
    <source>
        <dbReference type="RuleBase" id="RU000672"/>
    </source>
</evidence>
<evidence type="ECO:0000256" key="1">
    <source>
        <dbReference type="ARBA" id="ARBA00001935"/>
    </source>
</evidence>
<keyword evidence="3 9" id="KW-0479">Metal-binding</keyword>
<keyword evidence="5 9" id="KW-0560">Oxidoreductase</keyword>
<evidence type="ECO:0000256" key="2">
    <source>
        <dbReference type="ARBA" id="ARBA00007983"/>
    </source>
</evidence>
<dbReference type="InterPro" id="IPR036460">
    <property type="entry name" value="Cu_amine_oxidase_C_sf"/>
</dbReference>
<comment type="PTM">
    <text evidence="8 9">Topaquinone (TPQ) is generated by copper-dependent autoxidation of a specific tyrosyl residue.</text>
</comment>
<evidence type="ECO:0000256" key="3">
    <source>
        <dbReference type="ARBA" id="ARBA00022723"/>
    </source>
</evidence>
<dbReference type="PROSITE" id="PS01164">
    <property type="entry name" value="COPPER_AMINE_OXID_1"/>
    <property type="match status" value="1"/>
</dbReference>
<dbReference type="Proteomes" id="UP001175261">
    <property type="component" value="Unassembled WGS sequence"/>
</dbReference>
<evidence type="ECO:0000259" key="11">
    <source>
        <dbReference type="Pfam" id="PF01179"/>
    </source>
</evidence>
<comment type="cofactor">
    <cofactor evidence="9">
        <name>Cu cation</name>
        <dbReference type="ChEBI" id="CHEBI:23378"/>
    </cofactor>
    <text evidence="9">Contains 1 topaquinone per subunit.</text>
</comment>
<dbReference type="GO" id="GO:0005507">
    <property type="term" value="F:copper ion binding"/>
    <property type="evidence" value="ECO:0007669"/>
    <property type="project" value="InterPro"/>
</dbReference>
<dbReference type="InterPro" id="IPR049948">
    <property type="entry name" value="Cu_Am_ox_TPQ-bd"/>
</dbReference>
<feature type="active site" description="Proton acceptor" evidence="7">
    <location>
        <position position="327"/>
    </location>
</feature>
<evidence type="ECO:0000256" key="10">
    <source>
        <dbReference type="SAM" id="MobiDB-lite"/>
    </source>
</evidence>
<name>A0AA39L7Q7_SARSR</name>
<keyword evidence="4 7" id="KW-0801">TPQ</keyword>
<organism evidence="12 13">
    <name type="scientific">Sarocladium strictum</name>
    <name type="common">Black bundle disease fungus</name>
    <name type="synonym">Acremonium strictum</name>
    <dbReference type="NCBI Taxonomy" id="5046"/>
    <lineage>
        <taxon>Eukaryota</taxon>
        <taxon>Fungi</taxon>
        <taxon>Dikarya</taxon>
        <taxon>Ascomycota</taxon>
        <taxon>Pezizomycotina</taxon>
        <taxon>Sordariomycetes</taxon>
        <taxon>Hypocreomycetidae</taxon>
        <taxon>Hypocreales</taxon>
        <taxon>Sarocladiaceae</taxon>
        <taxon>Sarocladium</taxon>
    </lineage>
</organism>
<feature type="active site" description="Schiff-base intermediate with substrate; via topaquinone" evidence="7">
    <location>
        <position position="411"/>
    </location>
</feature>
<comment type="caution">
    <text evidence="12">The sequence shown here is derived from an EMBL/GenBank/DDBJ whole genome shotgun (WGS) entry which is preliminary data.</text>
</comment>
<dbReference type="InterPro" id="IPR016182">
    <property type="entry name" value="Cu_amine_oxidase_N-reg"/>
</dbReference>
<dbReference type="InterPro" id="IPR000269">
    <property type="entry name" value="Cu_amine_oxidase"/>
</dbReference>
<keyword evidence="6 9" id="KW-0186">Copper</keyword>
<feature type="domain" description="Copper amine oxidase catalytic" evidence="11">
    <location>
        <begin position="253"/>
        <end position="672"/>
    </location>
</feature>
<accession>A0AA39L7Q7</accession>
<dbReference type="InterPro" id="IPR015798">
    <property type="entry name" value="Cu_amine_oxidase_C"/>
</dbReference>
<sequence length="732" mass="81197">MSSQHPHPLRELTESEILVAREVIIQHVGSSDAIFFRTIHLNEPAKDELLPFLQAEHDGTLTDQTPRPARLAFVEYDKIQAGRVEFTQAKVDVQLKKLLSSNAVKPSAQPAFTVAEINALQDICMSSQMFKDAMSEFSLPEGFDITVDPWPYGGPEETETLTRTMQGLVFGVDTTSGNKDSNHYAYPIPIIPVVNWDTKEMIRVDRLATGGSGDGLTAELRGDTPKALFRSPRTAEYVPELIDIPQRTDLKPLNVIQPEGPSFRAHSDGLVEWQKWRFRLSFTFREGAVLHDICYENRPIMYRLSFSEMTVPYGDPRPPYHRKQAFDLGDVGVGRAANNLELGCDCLGAIHYFDSLLVGPDGMPSPAKSVVCLHEQDNGILWKHTNFRTSRAAVTRNRELVVQFIVTLANYEYVFAYKFDLAGAIAIETRATGIMSVVAIDEGKSSDYGNVVGPGILAQNHQHIFAIRMDPCMDSYSADATAVVVEESHPRKIEPKTNPFGNLYGIHRTEVKHATWIDAEPRLNRAIRVENRDKTNPISGKRVGYKLIAPATQLMLADPESTMAMRARFARHNYWVTGYRDGELWAAGEFTNQSRVDEGGVSDMVERGDWFGPEQPETNGQGGGHGRKSSPVVWAVFGLTHNPRVEDWPVMPAEIHQVHFRPADFSTSNPALDVPSSRNKTSVLVPCCDQRDQVANGKNHVQQDPASHLQGDGADASASQAGAQVNGKERSG</sequence>
<feature type="region of interest" description="Disordered" evidence="10">
    <location>
        <begin position="695"/>
        <end position="732"/>
    </location>
</feature>
<dbReference type="GO" id="GO:0009308">
    <property type="term" value="P:amine metabolic process"/>
    <property type="evidence" value="ECO:0007669"/>
    <property type="project" value="UniProtKB-UniRule"/>
</dbReference>
<keyword evidence="13" id="KW-1185">Reference proteome</keyword>
<dbReference type="EMBL" id="JAPDFR010000003">
    <property type="protein sequence ID" value="KAK0387661.1"/>
    <property type="molecule type" value="Genomic_DNA"/>
</dbReference>
<evidence type="ECO:0000256" key="8">
    <source>
        <dbReference type="PIRSR" id="PIRSR600269-51"/>
    </source>
</evidence>
<evidence type="ECO:0000313" key="13">
    <source>
        <dbReference type="Proteomes" id="UP001175261"/>
    </source>
</evidence>
<dbReference type="Pfam" id="PF01179">
    <property type="entry name" value="Cu_amine_oxid"/>
    <property type="match status" value="1"/>
</dbReference>
<dbReference type="PANTHER" id="PTHR10638">
    <property type="entry name" value="COPPER AMINE OXIDASE"/>
    <property type="match status" value="1"/>
</dbReference>
<protein>
    <recommendedName>
        <fullName evidence="9">Amine oxidase</fullName>
        <ecNumber evidence="9">1.4.3.-</ecNumber>
    </recommendedName>
</protein>
<evidence type="ECO:0000256" key="5">
    <source>
        <dbReference type="ARBA" id="ARBA00023002"/>
    </source>
</evidence>
<dbReference type="Gene3D" id="2.70.98.20">
    <property type="entry name" value="Copper amine oxidase, catalytic domain"/>
    <property type="match status" value="1"/>
</dbReference>
<dbReference type="EC" id="1.4.3.-" evidence="9"/>
<feature type="modified residue" description="2',4',5'-topaquinone" evidence="8">
    <location>
        <position position="411"/>
    </location>
</feature>
<dbReference type="SUPFAM" id="SSF54416">
    <property type="entry name" value="Amine oxidase N-terminal region"/>
    <property type="match status" value="2"/>
</dbReference>
<comment type="cofactor">
    <cofactor evidence="1">
        <name>Cu cation</name>
        <dbReference type="ChEBI" id="CHEBI:23378"/>
    </cofactor>
</comment>
<evidence type="ECO:0000256" key="6">
    <source>
        <dbReference type="ARBA" id="ARBA00023008"/>
    </source>
</evidence>
<comment type="similarity">
    <text evidence="2 9">Belongs to the copper/topaquinone oxidase family.</text>
</comment>
<proteinExistence type="inferred from homology"/>
<evidence type="ECO:0000256" key="7">
    <source>
        <dbReference type="PIRSR" id="PIRSR600269-50"/>
    </source>
</evidence>
<reference evidence="12" key="1">
    <citation type="submission" date="2022-10" db="EMBL/GenBank/DDBJ databases">
        <title>Determination and structural analysis of whole genome sequence of Sarocladium strictum F4-1.</title>
        <authorList>
            <person name="Hu L."/>
            <person name="Jiang Y."/>
        </authorList>
    </citation>
    <scope>NUCLEOTIDE SEQUENCE</scope>
    <source>
        <strain evidence="12">F4-1</strain>
    </source>
</reference>
<dbReference type="PANTHER" id="PTHR10638:SF91">
    <property type="entry name" value="AMINE OXIDASE"/>
    <property type="match status" value="1"/>
</dbReference>
<dbReference type="SUPFAM" id="SSF49998">
    <property type="entry name" value="Amine oxidase catalytic domain"/>
    <property type="match status" value="1"/>
</dbReference>
<gene>
    <name evidence="12" type="ORF">NLU13_3906</name>
</gene>
<feature type="compositionally biased region" description="Low complexity" evidence="10">
    <location>
        <begin position="710"/>
        <end position="724"/>
    </location>
</feature>
<dbReference type="AlphaFoldDB" id="A0AA39L7Q7"/>
<dbReference type="GO" id="GO:0048038">
    <property type="term" value="F:quinone binding"/>
    <property type="evidence" value="ECO:0007669"/>
    <property type="project" value="InterPro"/>
</dbReference>
<feature type="region of interest" description="Disordered" evidence="10">
    <location>
        <begin position="603"/>
        <end position="629"/>
    </location>
</feature>